<keyword evidence="2" id="KW-1185">Reference proteome</keyword>
<evidence type="ECO:0000313" key="1">
    <source>
        <dbReference type="EMBL" id="CAK0868884.1"/>
    </source>
</evidence>
<protein>
    <submittedName>
        <fullName evidence="1">Uncharacterized protein</fullName>
    </submittedName>
</protein>
<gene>
    <name evidence="1" type="ORF">PCOR1329_LOCUS55409</name>
</gene>
<dbReference type="EMBL" id="CAUYUJ010016794">
    <property type="protein sequence ID" value="CAK0868884.1"/>
    <property type="molecule type" value="Genomic_DNA"/>
</dbReference>
<reference evidence="1" key="1">
    <citation type="submission" date="2023-10" db="EMBL/GenBank/DDBJ databases">
        <authorList>
            <person name="Chen Y."/>
            <person name="Shah S."/>
            <person name="Dougan E. K."/>
            <person name="Thang M."/>
            <person name="Chan C."/>
        </authorList>
    </citation>
    <scope>NUCLEOTIDE SEQUENCE [LARGE SCALE GENOMIC DNA]</scope>
</reference>
<organism evidence="1 2">
    <name type="scientific">Prorocentrum cordatum</name>
    <dbReference type="NCBI Taxonomy" id="2364126"/>
    <lineage>
        <taxon>Eukaryota</taxon>
        <taxon>Sar</taxon>
        <taxon>Alveolata</taxon>
        <taxon>Dinophyceae</taxon>
        <taxon>Prorocentrales</taxon>
        <taxon>Prorocentraceae</taxon>
        <taxon>Prorocentrum</taxon>
    </lineage>
</organism>
<evidence type="ECO:0000313" key="2">
    <source>
        <dbReference type="Proteomes" id="UP001189429"/>
    </source>
</evidence>
<sequence length="317" mass="34866">MQFPDQCSDVHTLVTFLHRATLLRLAKASGGHIQGCSFGAKQCAMTPHWRRRCRELDTVAGWARKISPEKVQNFLTELDAELAGQRACTETSEDAANHNFLASGRYVDIGTQTQDGSVHSSGLEQECQTDLKLHHFAQAAKQSSISDDEVADYETEFFPHLVVHISPDEQATDPDKHQGGHIADEVKLFDCRADSSSEVNTFEVSHTDCDTEGALDCYDDGSAGKSTEKASDWGIDSWASDEEAKDTSAPTDSCSLMLDVPDVGLRSLHCIFAKPIPMARLPTVTSYCPLCGIGIKQQRRLYRDRPHLCVDCSSKSV</sequence>
<accession>A0ABN9V8D4</accession>
<name>A0ABN9V8D4_9DINO</name>
<dbReference type="Proteomes" id="UP001189429">
    <property type="component" value="Unassembled WGS sequence"/>
</dbReference>
<comment type="caution">
    <text evidence="1">The sequence shown here is derived from an EMBL/GenBank/DDBJ whole genome shotgun (WGS) entry which is preliminary data.</text>
</comment>
<proteinExistence type="predicted"/>